<dbReference type="PANTHER" id="PTHR12315">
    <property type="entry name" value="BICOID-INTERACTING PROTEIN RELATED"/>
    <property type="match status" value="1"/>
</dbReference>
<dbReference type="Pfam" id="PF06859">
    <property type="entry name" value="Bin3"/>
    <property type="match status" value="1"/>
</dbReference>
<name>A0A6A6RHS4_9PLEO</name>
<evidence type="ECO:0000256" key="6">
    <source>
        <dbReference type="RuleBase" id="RU367087"/>
    </source>
</evidence>
<dbReference type="GO" id="GO:0040031">
    <property type="term" value="P:snRNA modification"/>
    <property type="evidence" value="ECO:0007669"/>
    <property type="project" value="TreeGrafter"/>
</dbReference>
<organism evidence="8 9">
    <name type="scientific">Massarina eburnea CBS 473.64</name>
    <dbReference type="NCBI Taxonomy" id="1395130"/>
    <lineage>
        <taxon>Eukaryota</taxon>
        <taxon>Fungi</taxon>
        <taxon>Dikarya</taxon>
        <taxon>Ascomycota</taxon>
        <taxon>Pezizomycotina</taxon>
        <taxon>Dothideomycetes</taxon>
        <taxon>Pleosporomycetidae</taxon>
        <taxon>Pleosporales</taxon>
        <taxon>Massarineae</taxon>
        <taxon>Massarinaceae</taxon>
        <taxon>Massarina</taxon>
    </lineage>
</organism>
<evidence type="ECO:0000256" key="3">
    <source>
        <dbReference type="ARBA" id="ARBA00022679"/>
    </source>
</evidence>
<dbReference type="SUPFAM" id="SSF53335">
    <property type="entry name" value="S-adenosyl-L-methionine-dependent methyltransferases"/>
    <property type="match status" value="1"/>
</dbReference>
<dbReference type="GO" id="GO:0008171">
    <property type="term" value="F:O-methyltransferase activity"/>
    <property type="evidence" value="ECO:0007669"/>
    <property type="project" value="UniProtKB-UniRule"/>
</dbReference>
<dbReference type="InterPro" id="IPR024160">
    <property type="entry name" value="BIN3_SAM-bd_dom"/>
</dbReference>
<evidence type="ECO:0000256" key="1">
    <source>
        <dbReference type="ARBA" id="ARBA00008361"/>
    </source>
</evidence>
<keyword evidence="2 6" id="KW-0489">Methyltransferase</keyword>
<comment type="similarity">
    <text evidence="1 6">Belongs to the methyltransferase superfamily.</text>
</comment>
<gene>
    <name evidence="8" type="ORF">P280DRAFT_523917</name>
</gene>
<dbReference type="PROSITE" id="PS51515">
    <property type="entry name" value="BIN3_SAM"/>
    <property type="match status" value="1"/>
</dbReference>
<dbReference type="InterPro" id="IPR010675">
    <property type="entry name" value="Bin3_C"/>
</dbReference>
<evidence type="ECO:0000259" key="7">
    <source>
        <dbReference type="PROSITE" id="PS51515"/>
    </source>
</evidence>
<dbReference type="PANTHER" id="PTHR12315:SF0">
    <property type="entry name" value="7SK SNRNA METHYLPHOSPHATE CAPPING ENZYME"/>
    <property type="match status" value="1"/>
</dbReference>
<sequence>MAGKSTNWGNYTDYLGPNHQLGRPPSNHVKDPRLTLIDSLGISFRGQRCCDVGSNDGTVGTQLAFDFGALEVVGVDIDPQLVKKADDLLALRSSRVRPEQSEVGGPDVDYFPMSAVLLYGRKPVSAPSASSWPRVSFIAEDWLSSANPATEGPYTRILALNVIKWLHLEHLDHGLVAFFRKCSASLASGGYLVIQLQPWDSYEKAVRPNKAPHFAGNLAQLKYRPETSFAKLLQDEGLTLHASSSQLRRRIDIYRKS</sequence>
<evidence type="ECO:0000313" key="9">
    <source>
        <dbReference type="Proteomes" id="UP000799753"/>
    </source>
</evidence>
<dbReference type="GO" id="GO:0008173">
    <property type="term" value="F:RNA methyltransferase activity"/>
    <property type="evidence" value="ECO:0007669"/>
    <property type="project" value="UniProtKB-UniRule"/>
</dbReference>
<feature type="domain" description="Bin3-type SAM" evidence="7">
    <location>
        <begin position="31"/>
        <end position="257"/>
    </location>
</feature>
<dbReference type="EMBL" id="MU006817">
    <property type="protein sequence ID" value="KAF2634617.1"/>
    <property type="molecule type" value="Genomic_DNA"/>
</dbReference>
<proteinExistence type="inferred from homology"/>
<dbReference type="InterPro" id="IPR039772">
    <property type="entry name" value="Bin3-like"/>
</dbReference>
<evidence type="ECO:0000313" key="8">
    <source>
        <dbReference type="EMBL" id="KAF2634617.1"/>
    </source>
</evidence>
<dbReference type="GO" id="GO:0017069">
    <property type="term" value="F:snRNA binding"/>
    <property type="evidence" value="ECO:0007669"/>
    <property type="project" value="TreeGrafter"/>
</dbReference>
<dbReference type="InterPro" id="IPR029063">
    <property type="entry name" value="SAM-dependent_MTases_sf"/>
</dbReference>
<dbReference type="AlphaFoldDB" id="A0A6A6RHS4"/>
<evidence type="ECO:0000256" key="5">
    <source>
        <dbReference type="PROSITE-ProRule" id="PRU00848"/>
    </source>
</evidence>
<evidence type="ECO:0000256" key="4">
    <source>
        <dbReference type="ARBA" id="ARBA00022691"/>
    </source>
</evidence>
<dbReference type="Gene3D" id="3.40.50.150">
    <property type="entry name" value="Vaccinia Virus protein VP39"/>
    <property type="match status" value="1"/>
</dbReference>
<dbReference type="CDD" id="cd02440">
    <property type="entry name" value="AdoMet_MTases"/>
    <property type="match status" value="1"/>
</dbReference>
<keyword evidence="4 5" id="KW-0949">S-adenosyl-L-methionine</keyword>
<evidence type="ECO:0000256" key="2">
    <source>
        <dbReference type="ARBA" id="ARBA00022603"/>
    </source>
</evidence>
<dbReference type="Proteomes" id="UP000799753">
    <property type="component" value="Unassembled WGS sequence"/>
</dbReference>
<protein>
    <recommendedName>
        <fullName evidence="6">RNA methyltransferase</fullName>
        <ecNumber evidence="6">2.1.1.-</ecNumber>
    </recommendedName>
</protein>
<dbReference type="GO" id="GO:0032259">
    <property type="term" value="P:methylation"/>
    <property type="evidence" value="ECO:0007669"/>
    <property type="project" value="UniProtKB-KW"/>
</dbReference>
<dbReference type="EC" id="2.1.1.-" evidence="6"/>
<reference evidence="8" key="1">
    <citation type="journal article" date="2020" name="Stud. Mycol.">
        <title>101 Dothideomycetes genomes: a test case for predicting lifestyles and emergence of pathogens.</title>
        <authorList>
            <person name="Haridas S."/>
            <person name="Albert R."/>
            <person name="Binder M."/>
            <person name="Bloem J."/>
            <person name="Labutti K."/>
            <person name="Salamov A."/>
            <person name="Andreopoulos B."/>
            <person name="Baker S."/>
            <person name="Barry K."/>
            <person name="Bills G."/>
            <person name="Bluhm B."/>
            <person name="Cannon C."/>
            <person name="Castanera R."/>
            <person name="Culley D."/>
            <person name="Daum C."/>
            <person name="Ezra D."/>
            <person name="Gonzalez J."/>
            <person name="Henrissat B."/>
            <person name="Kuo A."/>
            <person name="Liang C."/>
            <person name="Lipzen A."/>
            <person name="Lutzoni F."/>
            <person name="Magnuson J."/>
            <person name="Mondo S."/>
            <person name="Nolan M."/>
            <person name="Ohm R."/>
            <person name="Pangilinan J."/>
            <person name="Park H.-J."/>
            <person name="Ramirez L."/>
            <person name="Alfaro M."/>
            <person name="Sun H."/>
            <person name="Tritt A."/>
            <person name="Yoshinaga Y."/>
            <person name="Zwiers L.-H."/>
            <person name="Turgeon B."/>
            <person name="Goodwin S."/>
            <person name="Spatafora J."/>
            <person name="Crous P."/>
            <person name="Grigoriev I."/>
        </authorList>
    </citation>
    <scope>NUCLEOTIDE SEQUENCE</scope>
    <source>
        <strain evidence="8">CBS 473.64</strain>
    </source>
</reference>
<dbReference type="OrthoDB" id="540004at2759"/>
<keyword evidence="3 6" id="KW-0808">Transferase</keyword>
<accession>A0A6A6RHS4</accession>
<keyword evidence="9" id="KW-1185">Reference proteome</keyword>